<evidence type="ECO:0000313" key="3">
    <source>
        <dbReference type="EMBL" id="WOZ57491.1"/>
    </source>
</evidence>
<accession>A0AAX4G6I7</accession>
<protein>
    <submittedName>
        <fullName evidence="3">Baseplate spike protein</fullName>
    </submittedName>
</protein>
<reference evidence="4" key="1">
    <citation type="submission" date="2024-05" db="EMBL/GenBank/DDBJ databases">
        <authorList>
            <person name="Tikunov A.Y."/>
            <person name="Morozova V.V."/>
            <person name="Kozlova Y.N."/>
            <person name="Tikunova N.V."/>
            <person name="Babkin I.V."/>
        </authorList>
    </citation>
    <scope>NUCLEOTIDE SEQUENCE [LARGE SCALE GENOMIC DNA]</scope>
</reference>
<proteinExistence type="predicted"/>
<dbReference type="Gene3D" id="2.40.50.230">
    <property type="entry name" value="Gp5 N-terminal domain"/>
    <property type="match status" value="1"/>
</dbReference>
<name>A0AAX4G6I7_9CAUD</name>
<sequence length="244" mass="26403">MNSPDLEEAVTSLFLNKQAKQLTALPCMITAVYDDLKSCRVDVQPVINVYYKDGTSQEREQIFGVPVVFPSSRTSMVSFPLFVGDTVLCVFASRNIDSFKSSNGQPTTPDDYRKMDAKDAIAIPGLTPFGRSLNNPGVRKWPHITQDLVVAHNIGTASEVELRLTQDGKLVINTELDVVINATTAEINVTDFKVNASNTVWTGNITHVGNYTQTGTSTFNGIPFGTHKHGGVTPGSGVSSVPQP</sequence>
<feature type="compositionally biased region" description="Low complexity" evidence="1">
    <location>
        <begin position="235"/>
        <end position="244"/>
    </location>
</feature>
<dbReference type="Proteomes" id="UP001305174">
    <property type="component" value="Segment"/>
</dbReference>
<organism evidence="3 4">
    <name type="scientific">Pseudomonas phage vB_PseuGesM_254</name>
    <dbReference type="NCBI Taxonomy" id="3092638"/>
    <lineage>
        <taxon>Viruses</taxon>
        <taxon>Duplodnaviria</taxon>
        <taxon>Heunggongvirae</taxon>
        <taxon>Uroviricota</taxon>
        <taxon>Caudoviricetes</taxon>
        <taxon>Vandenendeviridae</taxon>
        <taxon>Chemalvirus</taxon>
        <taxon>Chemalvirus PseuGes254</taxon>
    </lineage>
</organism>
<keyword evidence="4" id="KW-1185">Reference proteome</keyword>
<dbReference type="InterPro" id="IPR041599">
    <property type="entry name" value="Gp138_N"/>
</dbReference>
<evidence type="ECO:0000256" key="1">
    <source>
        <dbReference type="SAM" id="MobiDB-lite"/>
    </source>
</evidence>
<evidence type="ECO:0000259" key="2">
    <source>
        <dbReference type="Pfam" id="PF18352"/>
    </source>
</evidence>
<dbReference type="Pfam" id="PF18352">
    <property type="entry name" value="Gp138_N"/>
    <property type="match status" value="1"/>
</dbReference>
<evidence type="ECO:0000313" key="4">
    <source>
        <dbReference type="Proteomes" id="UP001305174"/>
    </source>
</evidence>
<dbReference type="InterPro" id="IPR037026">
    <property type="entry name" value="Vgr_OB-fold_dom_sf"/>
</dbReference>
<dbReference type="EMBL" id="OR575930">
    <property type="protein sequence ID" value="WOZ57491.1"/>
    <property type="molecule type" value="Genomic_DNA"/>
</dbReference>
<feature type="domain" description="Phage protein Gp138 N-terminal" evidence="2">
    <location>
        <begin position="25"/>
        <end position="125"/>
    </location>
</feature>
<feature type="region of interest" description="Disordered" evidence="1">
    <location>
        <begin position="225"/>
        <end position="244"/>
    </location>
</feature>